<comment type="caution">
    <text evidence="1">The sequence shown here is derived from an EMBL/GenBank/DDBJ whole genome shotgun (WGS) entry which is preliminary data.</text>
</comment>
<feature type="non-terminal residue" evidence="1">
    <location>
        <position position="19"/>
    </location>
</feature>
<dbReference type="EMBL" id="CM022227">
    <property type="protein sequence ID" value="KAF7085563.1"/>
    <property type="molecule type" value="Genomic_DNA"/>
</dbReference>
<reference evidence="1" key="1">
    <citation type="journal article" date="2017" name="Gigascience">
        <title>The first near-complete assembly of the hexaploid bread wheat genome, Triticum aestivum.</title>
        <authorList>
            <person name="Zimin A.V."/>
            <person name="Puiu D."/>
            <person name="Hall R."/>
            <person name="Kingan S."/>
            <person name="Clavijo B.J."/>
            <person name="Salzberg S.L."/>
        </authorList>
    </citation>
    <scope>NUCLEOTIDE SEQUENCE</scope>
    <source>
        <tissue evidence="1">Leaf</tissue>
    </source>
</reference>
<organism evidence="1">
    <name type="scientific">Triticum aestivum</name>
    <name type="common">Wheat</name>
    <dbReference type="NCBI Taxonomy" id="4565"/>
    <lineage>
        <taxon>Eukaryota</taxon>
        <taxon>Viridiplantae</taxon>
        <taxon>Streptophyta</taxon>
        <taxon>Embryophyta</taxon>
        <taxon>Tracheophyta</taxon>
        <taxon>Spermatophyta</taxon>
        <taxon>Magnoliopsida</taxon>
        <taxon>Liliopsida</taxon>
        <taxon>Poales</taxon>
        <taxon>Poaceae</taxon>
        <taxon>BOP clade</taxon>
        <taxon>Pooideae</taxon>
        <taxon>Triticodae</taxon>
        <taxon>Triticeae</taxon>
        <taxon>Triticinae</taxon>
        <taxon>Triticum</taxon>
    </lineage>
</organism>
<dbReference type="Proteomes" id="UP000815260">
    <property type="component" value="Chromosome 6B"/>
</dbReference>
<name>A0A9R1IK55_WHEAT</name>
<sequence length="19" mass="2256">VDDLSKEPQVERELMLIKL</sequence>
<gene>
    <name evidence="1" type="ORF">CFC21_088977</name>
</gene>
<reference evidence="1" key="2">
    <citation type="submission" date="2020-03" db="EMBL/GenBank/DDBJ databases">
        <title>The second near-complete assembly of the hexaploid bread wheat (Triticum aestivum) genome.</title>
        <authorList>
            <person name="Zimin A.V."/>
            <person name="Puiu D."/>
            <person name="Shumante A."/>
            <person name="Alonge M."/>
            <person name="Salzberg S.L."/>
        </authorList>
    </citation>
    <scope>NUCLEOTIDE SEQUENCE</scope>
    <source>
        <tissue evidence="1">Leaf</tissue>
    </source>
</reference>
<evidence type="ECO:0000313" key="1">
    <source>
        <dbReference type="EMBL" id="KAF7085563.1"/>
    </source>
</evidence>
<protein>
    <submittedName>
        <fullName evidence="1">Uncharacterized protein</fullName>
    </submittedName>
</protein>
<accession>A0A9R1IK55</accession>
<feature type="non-terminal residue" evidence="1">
    <location>
        <position position="1"/>
    </location>
</feature>
<proteinExistence type="predicted"/>
<dbReference type="AlphaFoldDB" id="A0A9R1IK55"/>